<comment type="caution">
    <text evidence="9">The sequence shown here is derived from an EMBL/GenBank/DDBJ whole genome shotgun (WGS) entry which is preliminary data.</text>
</comment>
<dbReference type="PANTHER" id="PTHR32071:SF117">
    <property type="entry name" value="PTS-DEPENDENT DIHYDROXYACETONE KINASE OPERON REGULATORY PROTEIN-RELATED"/>
    <property type="match status" value="1"/>
</dbReference>
<evidence type="ECO:0000313" key="12">
    <source>
        <dbReference type="Proteomes" id="UP000321224"/>
    </source>
</evidence>
<dbReference type="CDD" id="cd00060">
    <property type="entry name" value="FHA"/>
    <property type="match status" value="1"/>
</dbReference>
<feature type="region of interest" description="Disordered" evidence="6">
    <location>
        <begin position="1"/>
        <end position="34"/>
    </location>
</feature>
<dbReference type="InterPro" id="IPR025943">
    <property type="entry name" value="Sigma_54_int_dom_ATP-bd_2"/>
</dbReference>
<dbReference type="GO" id="GO:0005524">
    <property type="term" value="F:ATP binding"/>
    <property type="evidence" value="ECO:0007669"/>
    <property type="project" value="UniProtKB-KW"/>
</dbReference>
<keyword evidence="3" id="KW-0805">Transcription regulation</keyword>
<sequence>MSALDRAHAAPSSPDVKGESQWRTEVEGKGDTPLHVTLPYEHARRGYDASTVRRFRLTVAEGPNMGATWESTGDTCSVGSHPLNDFAVEDSTVSRFHCEVRIGPRGPQVKDLDSLNGVIVDGVQVVEGVLRSGSLLRLGRVVLRFDFSAENNRLPLSENSRFGTLVGASVAMRGCFAMMERAAGRDVTVLLEGETGTGKSQAALAIHQASPRRDAPFLIVDCGAIPAHLLESELFGHEKGAFTGAVQRRAGVFEEADGGTVFLDEIGELPAELQPKLLRVLENREIRRVGSNTYQPVNVRLLAATHRDLRAEVNAGRFRSDLFFRLAVLRLLLPPLRQRPEDLPMLVEGILDLLGADRERTGALRTPDFLARLRHAAWPGNVRELRNYLERCLVFEEAVELSEEEAHRSGPPEVDPSQPYADQRRHVVDDFERRYLRALLEKHQGKVAQAAVTAGMDRVHLYRLLRRHGIKP</sequence>
<dbReference type="Gene3D" id="2.60.200.20">
    <property type="match status" value="1"/>
</dbReference>
<evidence type="ECO:0000259" key="8">
    <source>
        <dbReference type="PROSITE" id="PS50045"/>
    </source>
</evidence>
<evidence type="ECO:0000313" key="9">
    <source>
        <dbReference type="EMBL" id="GEL72642.1"/>
    </source>
</evidence>
<dbReference type="Pfam" id="PF02954">
    <property type="entry name" value="HTH_8"/>
    <property type="match status" value="1"/>
</dbReference>
<dbReference type="PANTHER" id="PTHR32071">
    <property type="entry name" value="TRANSCRIPTIONAL REGULATORY PROTEIN"/>
    <property type="match status" value="1"/>
</dbReference>
<dbReference type="AlphaFoldDB" id="A0A511HGE7"/>
<keyword evidence="11" id="KW-1185">Reference proteome</keyword>
<dbReference type="EMBL" id="BJVY01000026">
    <property type="protein sequence ID" value="GEL72642.1"/>
    <property type="molecule type" value="Genomic_DNA"/>
</dbReference>
<evidence type="ECO:0000256" key="3">
    <source>
        <dbReference type="ARBA" id="ARBA00023015"/>
    </source>
</evidence>
<feature type="domain" description="Sigma-54 factor interaction" evidence="8">
    <location>
        <begin position="165"/>
        <end position="394"/>
    </location>
</feature>
<dbReference type="Gene3D" id="1.10.8.60">
    <property type="match status" value="1"/>
</dbReference>
<dbReference type="RefSeq" id="WP_090494937.1">
    <property type="nucleotide sequence ID" value="NZ_BJVY01000026.1"/>
</dbReference>
<evidence type="ECO:0000313" key="11">
    <source>
        <dbReference type="Proteomes" id="UP000198717"/>
    </source>
</evidence>
<dbReference type="SMART" id="SM00382">
    <property type="entry name" value="AAA"/>
    <property type="match status" value="1"/>
</dbReference>
<dbReference type="SUPFAM" id="SSF52540">
    <property type="entry name" value="P-loop containing nucleoside triphosphate hydrolases"/>
    <property type="match status" value="1"/>
</dbReference>
<reference evidence="10 11" key="1">
    <citation type="submission" date="2016-10" db="EMBL/GenBank/DDBJ databases">
        <authorList>
            <person name="Varghese N."/>
            <person name="Submissions S."/>
        </authorList>
    </citation>
    <scope>NUCLEOTIDE SEQUENCE [LARGE SCALE GENOMIC DNA]</scope>
    <source>
        <strain evidence="10 11">DSM 2260</strain>
    </source>
</reference>
<proteinExistence type="predicted"/>
<dbReference type="EMBL" id="FNAJ01000020">
    <property type="protein sequence ID" value="SDF11278.1"/>
    <property type="molecule type" value="Genomic_DNA"/>
</dbReference>
<evidence type="ECO:0000313" key="10">
    <source>
        <dbReference type="EMBL" id="SDF11278.1"/>
    </source>
</evidence>
<evidence type="ECO:0000256" key="4">
    <source>
        <dbReference type="ARBA" id="ARBA00023125"/>
    </source>
</evidence>
<dbReference type="Gene3D" id="1.10.10.60">
    <property type="entry name" value="Homeodomain-like"/>
    <property type="match status" value="1"/>
</dbReference>
<dbReference type="Pfam" id="PF16697">
    <property type="entry name" value="Yop-YscD_cpl"/>
    <property type="match status" value="1"/>
</dbReference>
<dbReference type="Pfam" id="PF00158">
    <property type="entry name" value="Sigma54_activat"/>
    <property type="match status" value="1"/>
</dbReference>
<dbReference type="FunFam" id="3.40.50.300:FF:000006">
    <property type="entry name" value="DNA-binding transcriptional regulator NtrC"/>
    <property type="match status" value="1"/>
</dbReference>
<dbReference type="PROSITE" id="PS50006">
    <property type="entry name" value="FHA_DOMAIN"/>
    <property type="match status" value="1"/>
</dbReference>
<feature type="compositionally biased region" description="Basic and acidic residues" evidence="6">
    <location>
        <begin position="16"/>
        <end position="32"/>
    </location>
</feature>
<feature type="domain" description="FHA" evidence="7">
    <location>
        <begin position="76"/>
        <end position="125"/>
    </location>
</feature>
<keyword evidence="2" id="KW-0067">ATP-binding</keyword>
<dbReference type="Proteomes" id="UP000321224">
    <property type="component" value="Unassembled WGS sequence"/>
</dbReference>
<dbReference type="PROSITE" id="PS00688">
    <property type="entry name" value="SIGMA54_INTERACT_3"/>
    <property type="match status" value="1"/>
</dbReference>
<dbReference type="InterPro" id="IPR002078">
    <property type="entry name" value="Sigma_54_int"/>
</dbReference>
<dbReference type="InterPro" id="IPR032030">
    <property type="entry name" value="YscD_cytoplasmic_dom"/>
</dbReference>
<accession>A0A511HGE7</accession>
<dbReference type="Pfam" id="PF25601">
    <property type="entry name" value="AAA_lid_14"/>
    <property type="match status" value="1"/>
</dbReference>
<dbReference type="InterPro" id="IPR002197">
    <property type="entry name" value="HTH_Fis"/>
</dbReference>
<keyword evidence="1" id="KW-0547">Nucleotide-binding</keyword>
<evidence type="ECO:0000256" key="6">
    <source>
        <dbReference type="SAM" id="MobiDB-lite"/>
    </source>
</evidence>
<dbReference type="InterPro" id="IPR003593">
    <property type="entry name" value="AAA+_ATPase"/>
</dbReference>
<dbReference type="InterPro" id="IPR027417">
    <property type="entry name" value="P-loop_NTPase"/>
</dbReference>
<dbReference type="SUPFAM" id="SSF49879">
    <property type="entry name" value="SMAD/FHA domain"/>
    <property type="match status" value="1"/>
</dbReference>
<name>A0A511HGE7_9BACT</name>
<organism evidence="9 12">
    <name type="scientific">Myxococcus virescens</name>
    <dbReference type="NCBI Taxonomy" id="83456"/>
    <lineage>
        <taxon>Bacteria</taxon>
        <taxon>Pseudomonadati</taxon>
        <taxon>Myxococcota</taxon>
        <taxon>Myxococcia</taxon>
        <taxon>Myxococcales</taxon>
        <taxon>Cystobacterineae</taxon>
        <taxon>Myxococcaceae</taxon>
        <taxon>Myxococcus</taxon>
    </lineage>
</organism>
<dbReference type="GO" id="GO:0043565">
    <property type="term" value="F:sequence-specific DNA binding"/>
    <property type="evidence" value="ECO:0007669"/>
    <property type="project" value="InterPro"/>
</dbReference>
<dbReference type="InterPro" id="IPR009057">
    <property type="entry name" value="Homeodomain-like_sf"/>
</dbReference>
<evidence type="ECO:0000256" key="2">
    <source>
        <dbReference type="ARBA" id="ARBA00022840"/>
    </source>
</evidence>
<dbReference type="InterPro" id="IPR008984">
    <property type="entry name" value="SMAD_FHA_dom_sf"/>
</dbReference>
<dbReference type="PROSITE" id="PS50045">
    <property type="entry name" value="SIGMA54_INTERACT_4"/>
    <property type="match status" value="1"/>
</dbReference>
<dbReference type="GO" id="GO:0006355">
    <property type="term" value="P:regulation of DNA-templated transcription"/>
    <property type="evidence" value="ECO:0007669"/>
    <property type="project" value="InterPro"/>
</dbReference>
<protein>
    <submittedName>
        <fullName evidence="10">DNA-binding transcriptional response regulator, NtrC family, contains REC, AAA-type ATPase, and a Fis-type DNA-binding domains</fullName>
    </submittedName>
</protein>
<evidence type="ECO:0000256" key="1">
    <source>
        <dbReference type="ARBA" id="ARBA00022741"/>
    </source>
</evidence>
<dbReference type="InterPro" id="IPR000253">
    <property type="entry name" value="FHA_dom"/>
</dbReference>
<dbReference type="InterPro" id="IPR058031">
    <property type="entry name" value="AAA_lid_NorR"/>
</dbReference>
<evidence type="ECO:0000259" key="7">
    <source>
        <dbReference type="PROSITE" id="PS50006"/>
    </source>
</evidence>
<dbReference type="CDD" id="cd00009">
    <property type="entry name" value="AAA"/>
    <property type="match status" value="1"/>
</dbReference>
<dbReference type="Proteomes" id="UP000198717">
    <property type="component" value="Unassembled WGS sequence"/>
</dbReference>
<dbReference type="SMART" id="SM00240">
    <property type="entry name" value="FHA"/>
    <property type="match status" value="1"/>
</dbReference>
<dbReference type="PROSITE" id="PS00676">
    <property type="entry name" value="SIGMA54_INTERACT_2"/>
    <property type="match status" value="1"/>
</dbReference>
<dbReference type="Gene3D" id="3.40.50.300">
    <property type="entry name" value="P-loop containing nucleotide triphosphate hydrolases"/>
    <property type="match status" value="1"/>
</dbReference>
<keyword evidence="4 10" id="KW-0238">DNA-binding</keyword>
<dbReference type="SUPFAM" id="SSF46689">
    <property type="entry name" value="Homeodomain-like"/>
    <property type="match status" value="1"/>
</dbReference>
<keyword evidence="5" id="KW-0804">Transcription</keyword>
<reference evidence="9 12" key="2">
    <citation type="submission" date="2019-07" db="EMBL/GenBank/DDBJ databases">
        <title>Whole genome shotgun sequence of Myxococcus virescens NBRC 100334.</title>
        <authorList>
            <person name="Hosoyama A."/>
            <person name="Uohara A."/>
            <person name="Ohji S."/>
            <person name="Ichikawa N."/>
        </authorList>
    </citation>
    <scope>NUCLEOTIDE SEQUENCE [LARGE SCALE GENOMIC DNA]</scope>
    <source>
        <strain evidence="9 12">NBRC 100334</strain>
    </source>
</reference>
<gene>
    <name evidence="9" type="ORF">MVI01_44260</name>
    <name evidence="10" type="ORF">SAMN04488504_12080</name>
</gene>
<evidence type="ECO:0000256" key="5">
    <source>
        <dbReference type="ARBA" id="ARBA00023163"/>
    </source>
</evidence>
<dbReference type="InterPro" id="IPR025944">
    <property type="entry name" value="Sigma_54_int_dom_CS"/>
</dbReference>